<sequence>MELVLIQQNDTHGCLDAHPEFFWGDPRPFYIHCGGFSRIFRYVTCLKQQHPHVLFVDGGDLFHGTGPLVLSKGEAVLPLLRQMPLDAWVPGNWDFAYGPQQLFSLISQVPAPALAMNAKPISGKVNPFHSHMIREIEGIRVGLTGWTYPFVDQTMPPSFSEGFTFSLNIDDMRKVVHQLREKERADLIVVISHMGLPLDIKAASCIEGIDIILSGHSHDRIDKPIRQNNTWIVQSGASTSFLGRIDISFENGKITHIRHQLIPLYADEYEEDPEFSRLIREIKQPYETLLREEIGKLKTPLHRMFLNETPMDRLITDAYLYAIDADIALSHGWRYGAPILPGVITVEDLYQIIPTNPELFTLELEGRFILEAFETNLEQVFSPDPFQQKGGYVLRTSGVIMAYKPYNPKGRRIEHFLVQNKPLKQDAIYRIVSAGEQILGQYQSVKKHLGIHAHDAIRHFFQAHQTIEIHDTPRIFSI</sequence>
<evidence type="ECO:0000313" key="6">
    <source>
        <dbReference type="Proteomes" id="UP001589776"/>
    </source>
</evidence>
<feature type="domain" description="Calcineurin-like phosphoesterase" evidence="3">
    <location>
        <begin position="8"/>
        <end position="219"/>
    </location>
</feature>
<dbReference type="Gene3D" id="3.90.780.10">
    <property type="entry name" value="5'-Nucleotidase, C-terminal domain"/>
    <property type="match status" value="1"/>
</dbReference>
<organism evidence="5 6">
    <name type="scientific">Paenibacillus chartarius</name>
    <dbReference type="NCBI Taxonomy" id="747481"/>
    <lineage>
        <taxon>Bacteria</taxon>
        <taxon>Bacillati</taxon>
        <taxon>Bacillota</taxon>
        <taxon>Bacilli</taxon>
        <taxon>Bacillales</taxon>
        <taxon>Paenibacillaceae</taxon>
        <taxon>Paenibacillus</taxon>
    </lineage>
</organism>
<evidence type="ECO:0000313" key="5">
    <source>
        <dbReference type="EMBL" id="MFC0213557.1"/>
    </source>
</evidence>
<name>A0ABV6DLM9_9BACL</name>
<dbReference type="SUPFAM" id="SSF55816">
    <property type="entry name" value="5'-nucleotidase (syn. UDP-sugar hydrolase), C-terminal domain"/>
    <property type="match status" value="1"/>
</dbReference>
<dbReference type="InterPro" id="IPR008334">
    <property type="entry name" value="5'-Nucleotdase_C"/>
</dbReference>
<comment type="similarity">
    <text evidence="2">Belongs to the 5'-nucleotidase family.</text>
</comment>
<dbReference type="InterPro" id="IPR036907">
    <property type="entry name" value="5'-Nucleotdase_C_sf"/>
</dbReference>
<evidence type="ECO:0000256" key="2">
    <source>
        <dbReference type="RuleBase" id="RU362119"/>
    </source>
</evidence>
<dbReference type="SUPFAM" id="SSF56300">
    <property type="entry name" value="Metallo-dependent phosphatases"/>
    <property type="match status" value="1"/>
</dbReference>
<comment type="caution">
    <text evidence="5">The sequence shown here is derived from an EMBL/GenBank/DDBJ whole genome shotgun (WGS) entry which is preliminary data.</text>
</comment>
<reference evidence="5 6" key="1">
    <citation type="submission" date="2024-09" db="EMBL/GenBank/DDBJ databases">
        <authorList>
            <person name="Sun Q."/>
            <person name="Mori K."/>
        </authorList>
    </citation>
    <scope>NUCLEOTIDE SEQUENCE [LARGE SCALE GENOMIC DNA]</scope>
    <source>
        <strain evidence="5 6">CCM 7759</strain>
    </source>
</reference>
<feature type="domain" description="5'-Nucleotidase C-terminal" evidence="4">
    <location>
        <begin position="302"/>
        <end position="433"/>
    </location>
</feature>
<dbReference type="Gene3D" id="3.60.21.10">
    <property type="match status" value="1"/>
</dbReference>
<dbReference type="EMBL" id="JBHLWN010000054">
    <property type="protein sequence ID" value="MFC0213557.1"/>
    <property type="molecule type" value="Genomic_DNA"/>
</dbReference>
<keyword evidence="2" id="KW-0378">Hydrolase</keyword>
<dbReference type="Pfam" id="PF02872">
    <property type="entry name" value="5_nucleotid_C"/>
    <property type="match status" value="1"/>
</dbReference>
<dbReference type="InterPro" id="IPR029052">
    <property type="entry name" value="Metallo-depent_PP-like"/>
</dbReference>
<gene>
    <name evidence="5" type="ORF">ACFFK0_14020</name>
</gene>
<dbReference type="PANTHER" id="PTHR11575:SF42">
    <property type="entry name" value="SULFUR OXIDATION PROTEIN SOXB"/>
    <property type="match status" value="1"/>
</dbReference>
<keyword evidence="2" id="KW-0547">Nucleotide-binding</keyword>
<dbReference type="Proteomes" id="UP001589776">
    <property type="component" value="Unassembled WGS sequence"/>
</dbReference>
<keyword evidence="1" id="KW-0732">Signal</keyword>
<dbReference type="InterPro" id="IPR004843">
    <property type="entry name" value="Calcineurin-like_PHP"/>
</dbReference>
<accession>A0ABV6DLM9</accession>
<evidence type="ECO:0000259" key="3">
    <source>
        <dbReference type="Pfam" id="PF00149"/>
    </source>
</evidence>
<keyword evidence="6" id="KW-1185">Reference proteome</keyword>
<dbReference type="InterPro" id="IPR006179">
    <property type="entry name" value="5_nucleotidase/apyrase"/>
</dbReference>
<dbReference type="Pfam" id="PF00149">
    <property type="entry name" value="Metallophos"/>
    <property type="match status" value="1"/>
</dbReference>
<dbReference type="PANTHER" id="PTHR11575">
    <property type="entry name" value="5'-NUCLEOTIDASE-RELATED"/>
    <property type="match status" value="1"/>
</dbReference>
<evidence type="ECO:0000256" key="1">
    <source>
        <dbReference type="ARBA" id="ARBA00022729"/>
    </source>
</evidence>
<dbReference type="RefSeq" id="WP_127607641.1">
    <property type="nucleotide sequence ID" value="NZ_JBHLWN010000054.1"/>
</dbReference>
<dbReference type="PRINTS" id="PR01607">
    <property type="entry name" value="APYRASEFAMLY"/>
</dbReference>
<proteinExistence type="inferred from homology"/>
<protein>
    <submittedName>
        <fullName evidence="5">Bifunctional metallophosphatase/5'-nucleotidase</fullName>
    </submittedName>
</protein>
<evidence type="ECO:0000259" key="4">
    <source>
        <dbReference type="Pfam" id="PF02872"/>
    </source>
</evidence>